<accession>A0ABQ1NCE8</accession>
<name>A0ABQ1NCE8_9BURK</name>
<gene>
    <name evidence="1" type="ORF">GCM10011400_67980</name>
</gene>
<proteinExistence type="predicted"/>
<dbReference type="RefSeq" id="WP_115779400.1">
    <property type="nucleotide sequence ID" value="NZ_BMHL01000020.1"/>
</dbReference>
<organism evidence="1 2">
    <name type="scientific">Paraburkholderia caffeinilytica</name>
    <dbReference type="NCBI Taxonomy" id="1761016"/>
    <lineage>
        <taxon>Bacteria</taxon>
        <taxon>Pseudomonadati</taxon>
        <taxon>Pseudomonadota</taxon>
        <taxon>Betaproteobacteria</taxon>
        <taxon>Burkholderiales</taxon>
        <taxon>Burkholderiaceae</taxon>
        <taxon>Paraburkholderia</taxon>
    </lineage>
</organism>
<protein>
    <recommendedName>
        <fullName evidence="3">DUF4279 domain-containing protein</fullName>
    </recommendedName>
</protein>
<evidence type="ECO:0008006" key="3">
    <source>
        <dbReference type="Google" id="ProtNLM"/>
    </source>
</evidence>
<dbReference type="EMBL" id="BMHL01000020">
    <property type="protein sequence ID" value="GGC70386.1"/>
    <property type="molecule type" value="Genomic_DNA"/>
</dbReference>
<comment type="caution">
    <text evidence="1">The sequence shown here is derived from an EMBL/GenBank/DDBJ whole genome shotgun (WGS) entry which is preliminary data.</text>
</comment>
<keyword evidence="2" id="KW-1185">Reference proteome</keyword>
<reference evidence="2" key="1">
    <citation type="journal article" date="2019" name="Int. J. Syst. Evol. Microbiol.">
        <title>The Global Catalogue of Microorganisms (GCM) 10K type strain sequencing project: providing services to taxonomists for standard genome sequencing and annotation.</title>
        <authorList>
            <consortium name="The Broad Institute Genomics Platform"/>
            <consortium name="The Broad Institute Genome Sequencing Center for Infectious Disease"/>
            <person name="Wu L."/>
            <person name="Ma J."/>
        </authorList>
    </citation>
    <scope>NUCLEOTIDE SEQUENCE [LARGE SCALE GENOMIC DNA]</scope>
    <source>
        <strain evidence="2">CGMCC 1.15103</strain>
    </source>
</reference>
<evidence type="ECO:0000313" key="1">
    <source>
        <dbReference type="EMBL" id="GGC70386.1"/>
    </source>
</evidence>
<sequence>MKLTIWVDAQFHELKDSGIDNMKKTFAVRQREGSDGRRKIHVWLSSSERVVDDVDLEIQDFLRNLQVCGFDETAENVLRVAIFYELNETIVFPFSISSSTIRLLADCGMSLETVGYPCSDDKPRPSDVS</sequence>
<dbReference type="Proteomes" id="UP000602004">
    <property type="component" value="Unassembled WGS sequence"/>
</dbReference>
<evidence type="ECO:0000313" key="2">
    <source>
        <dbReference type="Proteomes" id="UP000602004"/>
    </source>
</evidence>